<protein>
    <submittedName>
        <fullName evidence="1">Glutathione S-transferase C-terminal-like protein</fullName>
    </submittedName>
</protein>
<keyword evidence="2" id="KW-1185">Reference proteome</keyword>
<organism evidence="1 2">
    <name type="scientific">Hygrophoropsis aurantiaca</name>
    <dbReference type="NCBI Taxonomy" id="72124"/>
    <lineage>
        <taxon>Eukaryota</taxon>
        <taxon>Fungi</taxon>
        <taxon>Dikarya</taxon>
        <taxon>Basidiomycota</taxon>
        <taxon>Agaricomycotina</taxon>
        <taxon>Agaricomycetes</taxon>
        <taxon>Agaricomycetidae</taxon>
        <taxon>Boletales</taxon>
        <taxon>Coniophorineae</taxon>
        <taxon>Hygrophoropsidaceae</taxon>
        <taxon>Hygrophoropsis</taxon>
    </lineage>
</organism>
<dbReference type="Proteomes" id="UP000790377">
    <property type="component" value="Unassembled WGS sequence"/>
</dbReference>
<proteinExistence type="predicted"/>
<dbReference type="EMBL" id="MU267683">
    <property type="protein sequence ID" value="KAH7911276.1"/>
    <property type="molecule type" value="Genomic_DNA"/>
</dbReference>
<comment type="caution">
    <text evidence="1">The sequence shown here is derived from an EMBL/GenBank/DDBJ whole genome shotgun (WGS) entry which is preliminary data.</text>
</comment>
<evidence type="ECO:0000313" key="1">
    <source>
        <dbReference type="EMBL" id="KAH7911276.1"/>
    </source>
</evidence>
<evidence type="ECO:0000313" key="2">
    <source>
        <dbReference type="Proteomes" id="UP000790377"/>
    </source>
</evidence>
<sequence>MAPVGTYYGDNRQRQTKVIAAVVAFTGLEVERAPFEFGVTNKSPEFLTKFPMGKIPAFEDESGYTLVEGTSIAHYLASIAPQSGLLGSNVKEAAQIDQWIHFTESEILTYVDRVYGLVLGMTGDYNKGAHDYLINNQNRALDALEKYLSTHSYLVGDSITLADIILTATIGRAVAVTLGAAERAIYPNIIAYFDRLTAEPQFKGTFTKYERIEVAKAFEEKPAST</sequence>
<reference evidence="1" key="1">
    <citation type="journal article" date="2021" name="New Phytol.">
        <title>Evolutionary innovations through gain and loss of genes in the ectomycorrhizal Boletales.</title>
        <authorList>
            <person name="Wu G."/>
            <person name="Miyauchi S."/>
            <person name="Morin E."/>
            <person name="Kuo A."/>
            <person name="Drula E."/>
            <person name="Varga T."/>
            <person name="Kohler A."/>
            <person name="Feng B."/>
            <person name="Cao Y."/>
            <person name="Lipzen A."/>
            <person name="Daum C."/>
            <person name="Hundley H."/>
            <person name="Pangilinan J."/>
            <person name="Johnson J."/>
            <person name="Barry K."/>
            <person name="LaButti K."/>
            <person name="Ng V."/>
            <person name="Ahrendt S."/>
            <person name="Min B."/>
            <person name="Choi I.G."/>
            <person name="Park H."/>
            <person name="Plett J.M."/>
            <person name="Magnuson J."/>
            <person name="Spatafora J.W."/>
            <person name="Nagy L.G."/>
            <person name="Henrissat B."/>
            <person name="Grigoriev I.V."/>
            <person name="Yang Z.L."/>
            <person name="Xu J."/>
            <person name="Martin F.M."/>
        </authorList>
    </citation>
    <scope>NUCLEOTIDE SEQUENCE</scope>
    <source>
        <strain evidence="1">ATCC 28755</strain>
    </source>
</reference>
<gene>
    <name evidence="1" type="ORF">BJ138DRAFT_1126150</name>
</gene>
<accession>A0ACB8ADI2</accession>
<name>A0ACB8ADI2_9AGAM</name>